<organism evidence="5">
    <name type="scientific">Ajellomyces capsulatus (strain H88)</name>
    <name type="common">Darling's disease fungus</name>
    <name type="synonym">Histoplasma capsulatum</name>
    <dbReference type="NCBI Taxonomy" id="544711"/>
    <lineage>
        <taxon>Eukaryota</taxon>
        <taxon>Fungi</taxon>
        <taxon>Dikarya</taxon>
        <taxon>Ascomycota</taxon>
        <taxon>Pezizomycotina</taxon>
        <taxon>Eurotiomycetes</taxon>
        <taxon>Eurotiomycetidae</taxon>
        <taxon>Onygenales</taxon>
        <taxon>Ajellomycetaceae</taxon>
        <taxon>Histoplasma</taxon>
    </lineage>
</organism>
<dbReference type="EMBL" id="DS990636">
    <property type="protein sequence ID" value="EGC41767.1"/>
    <property type="molecule type" value="Genomic_DNA"/>
</dbReference>
<sequence length="413" mass="45753">MASQDSPSFETFPIPPCDLRLRSPISFCHPGYEEPMNTLLFLPRVDPVPPGAAVAASSTPTFGVHHRTALVACQIIANNAFDTGYFTLDKDGLQRVNIPPDGILTGEKYYLILGDGPSQYPIVPSFLDWEFPHGRIPEPWNQAPVAASSTTSDCAVTNFSLCTEQAHIVPREEETWYVRNGMGIYGDNLGDINEETNVLPLRSDIHRCFDNRWFVIVPKTAGTEVSTPAAHHSPQFVTHIMSTDMAQYWPTYHNTLVQHLKADCRPYLFARFALAVLLRVKPLINSGIPRHIIRVQMTSNEGQSVLKRKAELLTGAVLKKNYGGGSSKRAIPLGKSAVDDGSLVESGVSSDASMDGDFWGDMMYEWNVRGTRRREQVSSETDPDMMPSDNDKTVTDMNETPVEDSPLSHWAVS</sequence>
<feature type="region of interest" description="Disordered" evidence="1">
    <location>
        <begin position="371"/>
        <end position="413"/>
    </location>
</feature>
<dbReference type="OrthoDB" id="4181608at2759"/>
<dbReference type="AlphaFoldDB" id="F0U8S0"/>
<dbReference type="HOGENOM" id="CLU_030288_4_1_1"/>
<protein>
    <recommendedName>
        <fullName evidence="2">HNH nuclease domain-containing protein</fullName>
    </recommendedName>
</protein>
<evidence type="ECO:0000313" key="5">
    <source>
        <dbReference type="Proteomes" id="UP000008142"/>
    </source>
</evidence>
<gene>
    <name evidence="3" type="ORF">HCEG_01129</name>
    <name evidence="4" type="ORF">I7I53_07240</name>
</gene>
<dbReference type="EMBL" id="CP069103">
    <property type="protein sequence ID" value="QSS51810.1"/>
    <property type="molecule type" value="Genomic_DNA"/>
</dbReference>
<reference evidence="5" key="1">
    <citation type="submission" date="2008-07" db="EMBL/GenBank/DDBJ databases">
        <title>Annotation of Ajellomyces capsulatus strain H88.</title>
        <authorList>
            <person name="Champion M."/>
            <person name="Cuomo C."/>
            <person name="Ma L.-J."/>
            <person name="Henn M.R."/>
            <person name="Sil A."/>
            <person name="Goldman B."/>
            <person name="Young S.K."/>
            <person name="Kodira C.D."/>
            <person name="Zeng Q."/>
            <person name="Koehrsen M."/>
            <person name="Alvarado L."/>
            <person name="Berlin A."/>
            <person name="Borenstein D."/>
            <person name="Chen Z."/>
            <person name="Engels R."/>
            <person name="Freedman E."/>
            <person name="Gellesch M."/>
            <person name="Goldberg J."/>
            <person name="Griggs A."/>
            <person name="Gujja S."/>
            <person name="Heiman D."/>
            <person name="Hepburn T."/>
            <person name="Howarth C."/>
            <person name="Jen D."/>
            <person name="Larson L."/>
            <person name="Lewis B."/>
            <person name="Mehta T."/>
            <person name="Park D."/>
            <person name="Pearson M."/>
            <person name="Roberts A."/>
            <person name="Saif S."/>
            <person name="Shea T."/>
            <person name="Shenoy N."/>
            <person name="Sisk P."/>
            <person name="Stolte C."/>
            <person name="Sykes S."/>
            <person name="Walk T."/>
            <person name="White J."/>
            <person name="Yandava C."/>
            <person name="Klein B."/>
            <person name="McEwen J.G."/>
            <person name="Puccia R."/>
            <person name="Goldman G.H."/>
            <person name="Felipe M.S."/>
            <person name="Nino-Vega G."/>
            <person name="San-Blas G."/>
            <person name="Taylor J."/>
            <person name="Mendoza L."/>
            <person name="Galagan J."/>
            <person name="Nusbaum C."/>
            <person name="Birren B."/>
        </authorList>
    </citation>
    <scope>NUCLEOTIDE SEQUENCE [LARGE SCALE GENOMIC DNA]</scope>
    <source>
        <strain evidence="5">H88</strain>
    </source>
</reference>
<dbReference type="OMA" id="HIIRVQM"/>
<dbReference type="Proteomes" id="UP000663419">
    <property type="component" value="Chromosome 2"/>
</dbReference>
<dbReference type="VEuPathDB" id="FungiDB:I7I53_07240"/>
<dbReference type="InterPro" id="IPR003615">
    <property type="entry name" value="HNH_nuc"/>
</dbReference>
<evidence type="ECO:0000313" key="4">
    <source>
        <dbReference type="EMBL" id="QSS51810.1"/>
    </source>
</evidence>
<evidence type="ECO:0000259" key="2">
    <source>
        <dbReference type="Pfam" id="PF13391"/>
    </source>
</evidence>
<dbReference type="Proteomes" id="UP000008142">
    <property type="component" value="Unassembled WGS sequence"/>
</dbReference>
<reference evidence="4" key="2">
    <citation type="submission" date="2021-01" db="EMBL/GenBank/DDBJ databases">
        <title>Chromosome-level genome assembly of a human fungal pathogen reveals clustering of transcriptionally co-regulated genes.</title>
        <authorList>
            <person name="Voorhies M."/>
            <person name="Cohen S."/>
            <person name="Shea T.P."/>
            <person name="Petrus S."/>
            <person name="Munoz J.F."/>
            <person name="Poplawski S."/>
            <person name="Goldman W.E."/>
            <person name="Michael T."/>
            <person name="Cuomo C.A."/>
            <person name="Sil A."/>
            <person name="Beyhan S."/>
        </authorList>
    </citation>
    <scope>NUCLEOTIDE SEQUENCE</scope>
    <source>
        <strain evidence="4">H88</strain>
    </source>
</reference>
<evidence type="ECO:0000313" key="3">
    <source>
        <dbReference type="EMBL" id="EGC41767.1"/>
    </source>
</evidence>
<proteinExistence type="predicted"/>
<feature type="domain" description="HNH nuclease" evidence="2">
    <location>
        <begin position="154"/>
        <end position="217"/>
    </location>
</feature>
<dbReference type="Pfam" id="PF13391">
    <property type="entry name" value="HNH_2"/>
    <property type="match status" value="1"/>
</dbReference>
<accession>F0U8S0</accession>
<evidence type="ECO:0000256" key="1">
    <source>
        <dbReference type="SAM" id="MobiDB-lite"/>
    </source>
</evidence>
<name>F0U8S0_AJEC8</name>